<evidence type="ECO:0000313" key="1">
    <source>
        <dbReference type="EMBL" id="RCJ28654.1"/>
    </source>
</evidence>
<comment type="caution">
    <text evidence="1">The sequence shown here is derived from an EMBL/GenBank/DDBJ whole genome shotgun (WGS) entry which is preliminary data.</text>
</comment>
<reference evidence="1 2" key="1">
    <citation type="submission" date="2016-04" db="EMBL/GenBank/DDBJ databases">
        <authorList>
            <person name="Evans L.H."/>
            <person name="Alamgir A."/>
            <person name="Owens N."/>
            <person name="Weber N.D."/>
            <person name="Virtaneva K."/>
            <person name="Barbian K."/>
            <person name="Babar A."/>
            <person name="Rosenke K."/>
        </authorList>
    </citation>
    <scope>NUCLEOTIDE SEQUENCE [LARGE SCALE GENOMIC DNA]</scope>
    <source>
        <strain evidence="1">NIES-2108</strain>
    </source>
</reference>
<name>A0A367QZB3_NOSPU</name>
<dbReference type="Proteomes" id="UP000252085">
    <property type="component" value="Unassembled WGS sequence"/>
</dbReference>
<proteinExistence type="predicted"/>
<dbReference type="EMBL" id="LXQE01000205">
    <property type="protein sequence ID" value="RCJ28654.1"/>
    <property type="molecule type" value="Genomic_DNA"/>
</dbReference>
<dbReference type="AlphaFoldDB" id="A0A367QZB3"/>
<evidence type="ECO:0000313" key="2">
    <source>
        <dbReference type="Proteomes" id="UP000252085"/>
    </source>
</evidence>
<gene>
    <name evidence="1" type="ORF">A6769_36475</name>
</gene>
<sequence>MPNWSAIEASFLNLPHAQQLGELAASLARLNSWSQKSASIEVVPVLLDESLLYLSLIQRESQINVELDQLLGLLQGWKQNWLNIWNNSNETANIADIASTWSQRILAMSGLLTSESMSA</sequence>
<accession>A0A367QZB3</accession>
<organism evidence="1 2">
    <name type="scientific">Nostoc punctiforme NIES-2108</name>
    <dbReference type="NCBI Taxonomy" id="1356359"/>
    <lineage>
        <taxon>Bacteria</taxon>
        <taxon>Bacillati</taxon>
        <taxon>Cyanobacteriota</taxon>
        <taxon>Cyanophyceae</taxon>
        <taxon>Nostocales</taxon>
        <taxon>Nostocaceae</taxon>
        <taxon>Nostoc</taxon>
    </lineage>
</organism>
<protein>
    <submittedName>
        <fullName evidence="1">Uncharacterized protein</fullName>
    </submittedName>
</protein>